<dbReference type="HAMAP" id="MF_00385">
    <property type="entry name" value="Ribosomal_bS16"/>
    <property type="match status" value="1"/>
</dbReference>
<dbReference type="GO" id="GO:0015935">
    <property type="term" value="C:small ribosomal subunit"/>
    <property type="evidence" value="ECO:0007669"/>
    <property type="project" value="TreeGrafter"/>
</dbReference>
<reference evidence="5" key="1">
    <citation type="submission" date="2020-10" db="EMBL/GenBank/DDBJ databases">
        <authorList>
            <person name="Gilroy R."/>
        </authorList>
    </citation>
    <scope>NUCLEOTIDE SEQUENCE</scope>
    <source>
        <strain evidence="5">CHK154-7741</strain>
    </source>
</reference>
<name>A0A9D1SQB8_9CLOT</name>
<dbReference type="GO" id="GO:0003735">
    <property type="term" value="F:structural constituent of ribosome"/>
    <property type="evidence" value="ECO:0007669"/>
    <property type="project" value="InterPro"/>
</dbReference>
<dbReference type="PANTHER" id="PTHR12919:SF20">
    <property type="entry name" value="SMALL RIBOSOMAL SUBUNIT PROTEIN BS16M"/>
    <property type="match status" value="1"/>
</dbReference>
<dbReference type="SUPFAM" id="SSF54565">
    <property type="entry name" value="Ribosomal protein S16"/>
    <property type="match status" value="1"/>
</dbReference>
<evidence type="ECO:0000256" key="3">
    <source>
        <dbReference type="HAMAP-Rule" id="MF_00385"/>
    </source>
</evidence>
<evidence type="ECO:0000256" key="2">
    <source>
        <dbReference type="ARBA" id="ARBA00023274"/>
    </source>
</evidence>
<evidence type="ECO:0000256" key="4">
    <source>
        <dbReference type="SAM" id="MobiDB-lite"/>
    </source>
</evidence>
<dbReference type="InterPro" id="IPR023803">
    <property type="entry name" value="Ribosomal_bS16_dom_sf"/>
</dbReference>
<dbReference type="GO" id="GO:0005737">
    <property type="term" value="C:cytoplasm"/>
    <property type="evidence" value="ECO:0007669"/>
    <property type="project" value="UniProtKB-ARBA"/>
</dbReference>
<dbReference type="InterPro" id="IPR000307">
    <property type="entry name" value="Ribosomal_bS16"/>
</dbReference>
<evidence type="ECO:0000313" key="5">
    <source>
        <dbReference type="EMBL" id="HIU91853.1"/>
    </source>
</evidence>
<organism evidence="5 6">
    <name type="scientific">Candidatus Limenecus avicola</name>
    <dbReference type="NCBI Taxonomy" id="2840847"/>
    <lineage>
        <taxon>Bacteria</taxon>
        <taxon>Bacillati</taxon>
        <taxon>Bacillota</taxon>
        <taxon>Clostridia</taxon>
        <taxon>Eubacteriales</taxon>
        <taxon>Clostridiaceae</taxon>
        <taxon>Clostridiaceae incertae sedis</taxon>
        <taxon>Candidatus Limenecus</taxon>
    </lineage>
</organism>
<sequence length="135" mass="15009">MVKIRLKRLGYKKNPTYRIVVINDLQKREGKPICELGHYNPKTKEMKLDKATALEWISKGAKPTETVQYLINNCDDEGKLIYKEKTEKKLSKKALAKLEAEKEAKAQAEAEAAKAAEEAAAAPAEEAPAEEAPAQ</sequence>
<protein>
    <recommendedName>
        <fullName evidence="3">Small ribosomal subunit protein bS16</fullName>
    </recommendedName>
</protein>
<reference evidence="5" key="2">
    <citation type="journal article" date="2021" name="PeerJ">
        <title>Extensive microbial diversity within the chicken gut microbiome revealed by metagenomics and culture.</title>
        <authorList>
            <person name="Gilroy R."/>
            <person name="Ravi A."/>
            <person name="Getino M."/>
            <person name="Pursley I."/>
            <person name="Horton D.L."/>
            <person name="Alikhan N.F."/>
            <person name="Baker D."/>
            <person name="Gharbi K."/>
            <person name="Hall N."/>
            <person name="Watson M."/>
            <person name="Adriaenssens E.M."/>
            <person name="Foster-Nyarko E."/>
            <person name="Jarju S."/>
            <person name="Secka A."/>
            <person name="Antonio M."/>
            <person name="Oren A."/>
            <person name="Chaudhuri R.R."/>
            <person name="La Ragione R."/>
            <person name="Hildebrand F."/>
            <person name="Pallen M.J."/>
        </authorList>
    </citation>
    <scope>NUCLEOTIDE SEQUENCE</scope>
    <source>
        <strain evidence="5">CHK154-7741</strain>
    </source>
</reference>
<comment type="caution">
    <text evidence="5">The sequence shown here is derived from an EMBL/GenBank/DDBJ whole genome shotgun (WGS) entry which is preliminary data.</text>
</comment>
<keyword evidence="1 3" id="KW-0689">Ribosomal protein</keyword>
<feature type="compositionally biased region" description="Basic and acidic residues" evidence="4">
    <location>
        <begin position="101"/>
        <end position="117"/>
    </location>
</feature>
<proteinExistence type="inferred from homology"/>
<dbReference type="Pfam" id="PF00886">
    <property type="entry name" value="Ribosomal_S16"/>
    <property type="match status" value="1"/>
</dbReference>
<feature type="region of interest" description="Disordered" evidence="4">
    <location>
        <begin position="101"/>
        <end position="135"/>
    </location>
</feature>
<dbReference type="PANTHER" id="PTHR12919">
    <property type="entry name" value="30S RIBOSOMAL PROTEIN S16"/>
    <property type="match status" value="1"/>
</dbReference>
<dbReference type="GO" id="GO:0006412">
    <property type="term" value="P:translation"/>
    <property type="evidence" value="ECO:0007669"/>
    <property type="project" value="UniProtKB-UniRule"/>
</dbReference>
<keyword evidence="2 3" id="KW-0687">Ribonucleoprotein</keyword>
<feature type="compositionally biased region" description="Low complexity" evidence="4">
    <location>
        <begin position="118"/>
        <end position="135"/>
    </location>
</feature>
<dbReference type="AlphaFoldDB" id="A0A9D1SQB8"/>
<evidence type="ECO:0000256" key="1">
    <source>
        <dbReference type="ARBA" id="ARBA00022980"/>
    </source>
</evidence>
<dbReference type="EMBL" id="DVOD01000013">
    <property type="protein sequence ID" value="HIU91853.1"/>
    <property type="molecule type" value="Genomic_DNA"/>
</dbReference>
<dbReference type="NCBIfam" id="TIGR00002">
    <property type="entry name" value="S16"/>
    <property type="match status" value="1"/>
</dbReference>
<accession>A0A9D1SQB8</accession>
<dbReference type="Proteomes" id="UP000886748">
    <property type="component" value="Unassembled WGS sequence"/>
</dbReference>
<comment type="similarity">
    <text evidence="3">Belongs to the bacterial ribosomal protein bS16 family.</text>
</comment>
<dbReference type="Gene3D" id="3.30.1320.10">
    <property type="match status" value="1"/>
</dbReference>
<evidence type="ECO:0000313" key="6">
    <source>
        <dbReference type="Proteomes" id="UP000886748"/>
    </source>
</evidence>
<gene>
    <name evidence="3 5" type="primary">rpsP</name>
    <name evidence="5" type="ORF">IAD26_01820</name>
</gene>